<dbReference type="OrthoDB" id="10685563at2759"/>
<sequence>MQTMNEQIAGLRVRVGITWAVPSASELQYNAASARMVYGGRCVAAAKAIADVAAGGQVLLSGAALERWEAEGGAGAGARTFGSMVLHLATYALPRANSGGQRGSGMVPPPPATVPAPAATASNGTLAAVTAEPAVVTVLQPQVELLSVYWLTSQALSPRLAVMPPLRPPAEATSVQDVYGAPVGHLSYATVRLPAAAPLLAWDHGAAVEGLALFRETAAAVMSRMGSQGGARFLLSAGMDRGKARAAFSSAAAAVWWALELRSELLHAPWPQAGVQHLRELPLGLASPPGDGSPRAKPSQDGTVEVEAEAEEELRIEGPVGHLSREISESHLALPSAPPAVLLRGPRMHAAICTGWTDLVRHEATHSLAYTGRPVSAAAKLSAAAASGQVLCCEATQREAAACEQLRAQTAEDEAVGPWPEAPQTHGGGLDGGRVSARGRWLVFVPAAEGVASAARRRALAGAFVCG</sequence>
<organism evidence="2 3">
    <name type="scientific">Gonium pectorale</name>
    <name type="common">Green alga</name>
    <dbReference type="NCBI Taxonomy" id="33097"/>
    <lineage>
        <taxon>Eukaryota</taxon>
        <taxon>Viridiplantae</taxon>
        <taxon>Chlorophyta</taxon>
        <taxon>core chlorophytes</taxon>
        <taxon>Chlorophyceae</taxon>
        <taxon>CS clade</taxon>
        <taxon>Chlamydomonadales</taxon>
        <taxon>Volvocaceae</taxon>
        <taxon>Gonium</taxon>
    </lineage>
</organism>
<name>A0A150GKA3_GONPE</name>
<dbReference type="InterPro" id="IPR029787">
    <property type="entry name" value="Nucleotide_cyclase"/>
</dbReference>
<reference evidence="3" key="1">
    <citation type="journal article" date="2016" name="Nat. Commun.">
        <title>The Gonium pectorale genome demonstrates co-option of cell cycle regulation during the evolution of multicellularity.</title>
        <authorList>
            <person name="Hanschen E.R."/>
            <person name="Marriage T.N."/>
            <person name="Ferris P.J."/>
            <person name="Hamaji T."/>
            <person name="Toyoda A."/>
            <person name="Fujiyama A."/>
            <person name="Neme R."/>
            <person name="Noguchi H."/>
            <person name="Minakuchi Y."/>
            <person name="Suzuki M."/>
            <person name="Kawai-Toyooka H."/>
            <person name="Smith D.R."/>
            <person name="Sparks H."/>
            <person name="Anderson J."/>
            <person name="Bakaric R."/>
            <person name="Luria V."/>
            <person name="Karger A."/>
            <person name="Kirschner M.W."/>
            <person name="Durand P.M."/>
            <person name="Michod R.E."/>
            <person name="Nozaki H."/>
            <person name="Olson B.J."/>
        </authorList>
    </citation>
    <scope>NUCLEOTIDE SEQUENCE [LARGE SCALE GENOMIC DNA]</scope>
    <source>
        <strain evidence="3">NIES-2863</strain>
    </source>
</reference>
<dbReference type="AlphaFoldDB" id="A0A150GKA3"/>
<accession>A0A150GKA3</accession>
<dbReference type="PANTHER" id="PTHR43081:SF1">
    <property type="entry name" value="ADENYLATE CYCLASE, TERMINAL-DIFFERENTIATION SPECIFIC"/>
    <property type="match status" value="1"/>
</dbReference>
<dbReference type="EMBL" id="LSYV01000018">
    <property type="protein sequence ID" value="KXZ50222.1"/>
    <property type="molecule type" value="Genomic_DNA"/>
</dbReference>
<gene>
    <name evidence="2" type="ORF">GPECTOR_17g859</name>
</gene>
<evidence type="ECO:0008006" key="4">
    <source>
        <dbReference type="Google" id="ProtNLM"/>
    </source>
</evidence>
<evidence type="ECO:0000313" key="2">
    <source>
        <dbReference type="EMBL" id="KXZ50222.1"/>
    </source>
</evidence>
<keyword evidence="3" id="KW-1185">Reference proteome</keyword>
<protein>
    <recommendedName>
        <fullName evidence="4">Guanylate cyclase domain-containing protein</fullName>
    </recommendedName>
</protein>
<dbReference type="InterPro" id="IPR050697">
    <property type="entry name" value="Adenylyl/Guanylyl_Cyclase_3/4"/>
</dbReference>
<evidence type="ECO:0000313" key="3">
    <source>
        <dbReference type="Proteomes" id="UP000075714"/>
    </source>
</evidence>
<dbReference type="Gene3D" id="3.30.70.1230">
    <property type="entry name" value="Nucleotide cyclase"/>
    <property type="match status" value="2"/>
</dbReference>
<feature type="region of interest" description="Disordered" evidence="1">
    <location>
        <begin position="282"/>
        <end position="305"/>
    </location>
</feature>
<evidence type="ECO:0000256" key="1">
    <source>
        <dbReference type="SAM" id="MobiDB-lite"/>
    </source>
</evidence>
<comment type="caution">
    <text evidence="2">The sequence shown here is derived from an EMBL/GenBank/DDBJ whole genome shotgun (WGS) entry which is preliminary data.</text>
</comment>
<dbReference type="SUPFAM" id="SSF55073">
    <property type="entry name" value="Nucleotide cyclase"/>
    <property type="match status" value="2"/>
</dbReference>
<dbReference type="PANTHER" id="PTHR43081">
    <property type="entry name" value="ADENYLATE CYCLASE, TERMINAL-DIFFERENTIATION SPECIFIC-RELATED"/>
    <property type="match status" value="1"/>
</dbReference>
<dbReference type="Proteomes" id="UP000075714">
    <property type="component" value="Unassembled WGS sequence"/>
</dbReference>
<proteinExistence type="predicted"/>